<dbReference type="Proteomes" id="UP000199375">
    <property type="component" value="Unassembled WGS sequence"/>
</dbReference>
<dbReference type="EMBL" id="FMCW01000068">
    <property type="protein sequence ID" value="SCF23240.1"/>
    <property type="molecule type" value="Genomic_DNA"/>
</dbReference>
<dbReference type="AlphaFoldDB" id="A0A1C4YRF4"/>
<keyword evidence="2" id="KW-0159">Chromosome partition</keyword>
<dbReference type="InterPro" id="IPR004437">
    <property type="entry name" value="ParB/RepB/Spo0J"/>
</dbReference>
<dbReference type="GO" id="GO:0007059">
    <property type="term" value="P:chromosome segregation"/>
    <property type="evidence" value="ECO:0007669"/>
    <property type="project" value="TreeGrafter"/>
</dbReference>
<dbReference type="InterPro" id="IPR003115">
    <property type="entry name" value="ParB_N"/>
</dbReference>
<dbReference type="Gene3D" id="3.90.1530.30">
    <property type="match status" value="1"/>
</dbReference>
<feature type="compositionally biased region" description="Polar residues" evidence="3">
    <location>
        <begin position="226"/>
        <end position="236"/>
    </location>
</feature>
<dbReference type="SUPFAM" id="SSF110849">
    <property type="entry name" value="ParB/Sulfiredoxin"/>
    <property type="match status" value="1"/>
</dbReference>
<feature type="domain" description="ParB-like N-terminal" evidence="4">
    <location>
        <begin position="33"/>
        <end position="129"/>
    </location>
</feature>
<protein>
    <submittedName>
        <fullName evidence="6">Chromosome partitioning protein, ParB family</fullName>
    </submittedName>
</protein>
<proteinExistence type="inferred from homology"/>
<evidence type="ECO:0000259" key="4">
    <source>
        <dbReference type="Pfam" id="PF02195"/>
    </source>
</evidence>
<dbReference type="Pfam" id="PF17762">
    <property type="entry name" value="HTH_ParB"/>
    <property type="match status" value="1"/>
</dbReference>
<dbReference type="RefSeq" id="WP_091287200.1">
    <property type="nucleotide sequence ID" value="NZ_FMCW01000068.1"/>
</dbReference>
<feature type="region of interest" description="Disordered" evidence="3">
    <location>
        <begin position="218"/>
        <end position="272"/>
    </location>
</feature>
<evidence type="ECO:0000313" key="6">
    <source>
        <dbReference type="EMBL" id="SCF23240.1"/>
    </source>
</evidence>
<gene>
    <name evidence="6" type="ORF">GA0070558_1681</name>
</gene>
<dbReference type="Pfam" id="PF02195">
    <property type="entry name" value="ParB_N"/>
    <property type="match status" value="1"/>
</dbReference>
<dbReference type="GO" id="GO:0003677">
    <property type="term" value="F:DNA binding"/>
    <property type="evidence" value="ECO:0007669"/>
    <property type="project" value="InterPro"/>
</dbReference>
<feature type="compositionally biased region" description="Low complexity" evidence="3">
    <location>
        <begin position="237"/>
        <end position="263"/>
    </location>
</feature>
<evidence type="ECO:0000259" key="5">
    <source>
        <dbReference type="Pfam" id="PF17762"/>
    </source>
</evidence>
<dbReference type="GO" id="GO:0045881">
    <property type="term" value="P:positive regulation of sporulation resulting in formation of a cellular spore"/>
    <property type="evidence" value="ECO:0007669"/>
    <property type="project" value="TreeGrafter"/>
</dbReference>
<dbReference type="InterPro" id="IPR041468">
    <property type="entry name" value="HTH_ParB/Spo0J"/>
</dbReference>
<comment type="similarity">
    <text evidence="1">Belongs to the ParB family.</text>
</comment>
<evidence type="ECO:0000256" key="3">
    <source>
        <dbReference type="SAM" id="MobiDB-lite"/>
    </source>
</evidence>
<dbReference type="Gene3D" id="1.10.10.2830">
    <property type="match status" value="1"/>
</dbReference>
<dbReference type="PANTHER" id="PTHR33375:SF1">
    <property type="entry name" value="CHROMOSOME-PARTITIONING PROTEIN PARB-RELATED"/>
    <property type="match status" value="1"/>
</dbReference>
<evidence type="ECO:0000256" key="2">
    <source>
        <dbReference type="ARBA" id="ARBA00022829"/>
    </source>
</evidence>
<feature type="domain" description="ParB/Spo0J HTH" evidence="5">
    <location>
        <begin position="142"/>
        <end position="215"/>
    </location>
</feature>
<accession>A0A1C4YRF4</accession>
<evidence type="ECO:0000313" key="7">
    <source>
        <dbReference type="Proteomes" id="UP000199375"/>
    </source>
</evidence>
<evidence type="ECO:0000256" key="1">
    <source>
        <dbReference type="ARBA" id="ARBA00006295"/>
    </source>
</evidence>
<reference evidence="6 7" key="1">
    <citation type="submission" date="2016-06" db="EMBL/GenBank/DDBJ databases">
        <authorList>
            <person name="Kjaerup R.B."/>
            <person name="Dalgaard T.S."/>
            <person name="Juul-Madsen H.R."/>
        </authorList>
    </citation>
    <scope>NUCLEOTIDE SEQUENCE [LARGE SCALE GENOMIC DNA]</scope>
    <source>
        <strain evidence="6 7">DSM 45626</strain>
    </source>
</reference>
<dbReference type="GO" id="GO:0005694">
    <property type="term" value="C:chromosome"/>
    <property type="evidence" value="ECO:0007669"/>
    <property type="project" value="TreeGrafter"/>
</dbReference>
<dbReference type="PANTHER" id="PTHR33375">
    <property type="entry name" value="CHROMOSOME-PARTITIONING PROTEIN PARB-RELATED"/>
    <property type="match status" value="1"/>
</dbReference>
<dbReference type="InterPro" id="IPR036086">
    <property type="entry name" value="ParB/Sulfiredoxin_sf"/>
</dbReference>
<name>A0A1C4YRF4_9ACTN</name>
<dbReference type="SUPFAM" id="SSF109709">
    <property type="entry name" value="KorB DNA-binding domain-like"/>
    <property type="match status" value="1"/>
</dbReference>
<dbReference type="NCBIfam" id="TIGR00180">
    <property type="entry name" value="parB_part"/>
    <property type="match status" value="1"/>
</dbReference>
<dbReference type="InterPro" id="IPR050336">
    <property type="entry name" value="Chromosome_partition/occlusion"/>
</dbReference>
<organism evidence="6 7">
    <name type="scientific">Micromonospora haikouensis</name>
    <dbReference type="NCBI Taxonomy" id="686309"/>
    <lineage>
        <taxon>Bacteria</taxon>
        <taxon>Bacillati</taxon>
        <taxon>Actinomycetota</taxon>
        <taxon>Actinomycetes</taxon>
        <taxon>Micromonosporales</taxon>
        <taxon>Micromonosporaceae</taxon>
        <taxon>Micromonospora</taxon>
    </lineage>
</organism>
<sequence length="310" mass="33696">MAGKRVNLSDLATEPALPEARVPAFAESAPRTARVHQVAANPLNTRDLGADHAKIESIADSMRTHGQLQPCAVVSREAFLRIYPEHEAAIGKAAWVQVTGGRRRAAALLANQPTLDIVVKNSLADNREAWVSATAAENLDRENLDPIEEARAIQLLVQECGTGKAAAERLSRTPAWVTQRLNLLKLAPEVQALLRSGDLPLRDVRDLHQLPLDGQLAELQQRKQPTEQPGLTTVNQEEPTIPEESSTSAPRTRRSAAASAIRRLGGTPDKIAESLRTEMTSEDLRALGDLLLRLSAAADPREPEFSRTAD</sequence>